<keyword evidence="14" id="KW-1185">Reference proteome</keyword>
<dbReference type="Proteomes" id="UP000763447">
    <property type="component" value="Unassembled WGS sequence"/>
</dbReference>
<evidence type="ECO:0000256" key="10">
    <source>
        <dbReference type="ARBA" id="ARBA00024973"/>
    </source>
</evidence>
<comment type="subunit">
    <text evidence="3">The complex is composed of two ATP-binding proteins (HrtA), two transmembrane proteins (HrtB) and a solute-binding protein.</text>
</comment>
<dbReference type="Pfam" id="PF02687">
    <property type="entry name" value="FtsX"/>
    <property type="match status" value="1"/>
</dbReference>
<gene>
    <name evidence="13" type="ORF">HC026_07420</name>
</gene>
<dbReference type="InterPro" id="IPR051125">
    <property type="entry name" value="ABC-4/HrtB_transporter"/>
</dbReference>
<feature type="transmembrane region" description="Helical" evidence="11">
    <location>
        <begin position="16"/>
        <end position="39"/>
    </location>
</feature>
<dbReference type="RefSeq" id="WP_168925359.1">
    <property type="nucleotide sequence ID" value="NZ_JAAXLJ010000011.1"/>
</dbReference>
<keyword evidence="7 11" id="KW-0812">Transmembrane</keyword>
<protein>
    <recommendedName>
        <fullName evidence="4">Putative hemin transport system permease protein HrtB</fullName>
    </recommendedName>
</protein>
<feature type="transmembrane region" description="Helical" evidence="11">
    <location>
        <begin position="229"/>
        <end position="254"/>
    </location>
</feature>
<keyword evidence="6" id="KW-1003">Cell membrane</keyword>
<keyword evidence="5" id="KW-0813">Transport</keyword>
<evidence type="ECO:0000256" key="1">
    <source>
        <dbReference type="ARBA" id="ARBA00004651"/>
    </source>
</evidence>
<feature type="transmembrane region" description="Helical" evidence="11">
    <location>
        <begin position="317"/>
        <end position="337"/>
    </location>
</feature>
<evidence type="ECO:0000259" key="12">
    <source>
        <dbReference type="Pfam" id="PF02687"/>
    </source>
</evidence>
<evidence type="ECO:0000256" key="11">
    <source>
        <dbReference type="SAM" id="Phobius"/>
    </source>
</evidence>
<dbReference type="PANTHER" id="PTHR43738">
    <property type="entry name" value="ABC TRANSPORTER, MEMBRANE PROTEIN"/>
    <property type="match status" value="1"/>
</dbReference>
<sequence length="351" mass="38422">MFLALKEIKKEKFRSGLIIVMIVLISYLIFILTSLAIGLARENTDAINSWGVEKMTLNSTANVDMRQSFLTKKQAGTLTKNEAYLGETPVVAEAKGHKQQSAFFVGLKADQFIAKNIKLESGRWVKHPHEVVADDSLKLKDYTLGDKFKIADDKTKFKIVGFTKNAKLNVTPVLYGQLGTWRALRGIAMGPISSVVASKNSQYQSTQSGTKTYTRQQIINKLPGYQAQILTFVLMISFLMIISLIIIAVFLYILTMQKLPNYAVLRAQGIPSRVLVSATISQSLLLVFSGLIIGTVLTVITGFIIPAQVPMAFDIPMLTAVGLGILIMALIGSLIPVRTVLKVDPVSVIGG</sequence>
<dbReference type="EMBL" id="JAAXLJ010000011">
    <property type="protein sequence ID" value="NLR18754.1"/>
    <property type="molecule type" value="Genomic_DNA"/>
</dbReference>
<evidence type="ECO:0000256" key="6">
    <source>
        <dbReference type="ARBA" id="ARBA00022475"/>
    </source>
</evidence>
<evidence type="ECO:0000313" key="14">
    <source>
        <dbReference type="Proteomes" id="UP000763447"/>
    </source>
</evidence>
<evidence type="ECO:0000256" key="2">
    <source>
        <dbReference type="ARBA" id="ARBA00008697"/>
    </source>
</evidence>
<keyword evidence="9 11" id="KW-0472">Membrane</keyword>
<dbReference type="PANTHER" id="PTHR43738:SF1">
    <property type="entry name" value="HEMIN TRANSPORT SYSTEM PERMEASE PROTEIN HRTB-RELATED"/>
    <property type="match status" value="1"/>
</dbReference>
<feature type="domain" description="ABC3 transporter permease C-terminal" evidence="12">
    <location>
        <begin position="234"/>
        <end position="345"/>
    </location>
</feature>
<comment type="caution">
    <text evidence="13">The sequence shown here is derived from an EMBL/GenBank/DDBJ whole genome shotgun (WGS) entry which is preliminary data.</text>
</comment>
<evidence type="ECO:0000256" key="8">
    <source>
        <dbReference type="ARBA" id="ARBA00022989"/>
    </source>
</evidence>
<comment type="subcellular location">
    <subcellularLocation>
        <location evidence="1">Cell membrane</location>
        <topology evidence="1">Multi-pass membrane protein</topology>
    </subcellularLocation>
</comment>
<evidence type="ECO:0000256" key="7">
    <source>
        <dbReference type="ARBA" id="ARBA00022692"/>
    </source>
</evidence>
<dbReference type="InterPro" id="IPR003838">
    <property type="entry name" value="ABC3_permease_C"/>
</dbReference>
<name>A0ABX1KYP5_9LACO</name>
<proteinExistence type="inferred from homology"/>
<reference evidence="13 14" key="1">
    <citation type="submission" date="2020-04" db="EMBL/GenBank/DDBJ databases">
        <title>A novel species of genus Lactobacillus that was isolated from fermented food Zha-chili.</title>
        <authorList>
            <person name="Zhang Z."/>
        </authorList>
    </citation>
    <scope>NUCLEOTIDE SEQUENCE [LARGE SCALE GENOMIC DNA]</scope>
    <source>
        <strain evidence="14">HBUAS51383</strain>
    </source>
</reference>
<evidence type="ECO:0000313" key="13">
    <source>
        <dbReference type="EMBL" id="NLR18754.1"/>
    </source>
</evidence>
<accession>A0ABX1KYP5</accession>
<comment type="function">
    <text evidence="10">Part of the ABC transporter complex hrt involved in hemin import. Responsible for the translocation of the substrate across the membrane.</text>
</comment>
<evidence type="ECO:0000256" key="5">
    <source>
        <dbReference type="ARBA" id="ARBA00022448"/>
    </source>
</evidence>
<feature type="transmembrane region" description="Helical" evidence="11">
    <location>
        <begin position="274"/>
        <end position="305"/>
    </location>
</feature>
<evidence type="ECO:0000256" key="9">
    <source>
        <dbReference type="ARBA" id="ARBA00023136"/>
    </source>
</evidence>
<evidence type="ECO:0000256" key="4">
    <source>
        <dbReference type="ARBA" id="ARBA00016962"/>
    </source>
</evidence>
<keyword evidence="8 11" id="KW-1133">Transmembrane helix</keyword>
<organism evidence="13 14">
    <name type="scientific">Secundilactobacillus angelensis</name>
    <dbReference type="NCBI Taxonomy" id="2722706"/>
    <lineage>
        <taxon>Bacteria</taxon>
        <taxon>Bacillati</taxon>
        <taxon>Bacillota</taxon>
        <taxon>Bacilli</taxon>
        <taxon>Lactobacillales</taxon>
        <taxon>Lactobacillaceae</taxon>
        <taxon>Secundilactobacillus</taxon>
    </lineage>
</organism>
<comment type="similarity">
    <text evidence="2">Belongs to the ABC-4 integral membrane protein family. HrtB subfamily.</text>
</comment>
<evidence type="ECO:0000256" key="3">
    <source>
        <dbReference type="ARBA" id="ARBA00011131"/>
    </source>
</evidence>